<comment type="caution">
    <text evidence="3">The sequence shown here is derived from an EMBL/GenBank/DDBJ whole genome shotgun (WGS) entry which is preliminary data.</text>
</comment>
<reference evidence="3" key="1">
    <citation type="submission" date="2021-12" db="EMBL/GenBank/DDBJ databases">
        <title>Prjna785345.</title>
        <authorList>
            <person name="Rujirawat T."/>
            <person name="Krajaejun T."/>
        </authorList>
    </citation>
    <scope>NUCLEOTIDE SEQUENCE</scope>
    <source>
        <strain evidence="3">Pi057C3</strain>
    </source>
</reference>
<keyword evidence="4" id="KW-1185">Reference proteome</keyword>
<keyword evidence="2" id="KW-1133">Transmembrane helix</keyword>
<feature type="region of interest" description="Disordered" evidence="1">
    <location>
        <begin position="123"/>
        <end position="150"/>
    </location>
</feature>
<keyword evidence="2" id="KW-0812">Transmembrane</keyword>
<evidence type="ECO:0008006" key="5">
    <source>
        <dbReference type="Google" id="ProtNLM"/>
    </source>
</evidence>
<organism evidence="3 4">
    <name type="scientific">Pythium insidiosum</name>
    <name type="common">Pythiosis disease agent</name>
    <dbReference type="NCBI Taxonomy" id="114742"/>
    <lineage>
        <taxon>Eukaryota</taxon>
        <taxon>Sar</taxon>
        <taxon>Stramenopiles</taxon>
        <taxon>Oomycota</taxon>
        <taxon>Peronosporomycetes</taxon>
        <taxon>Pythiales</taxon>
        <taxon>Pythiaceae</taxon>
        <taxon>Pythium</taxon>
    </lineage>
</organism>
<name>A0AAD5Q7E9_PYTIN</name>
<evidence type="ECO:0000313" key="3">
    <source>
        <dbReference type="EMBL" id="KAJ0401916.1"/>
    </source>
</evidence>
<evidence type="ECO:0000256" key="1">
    <source>
        <dbReference type="SAM" id="MobiDB-lite"/>
    </source>
</evidence>
<dbReference type="AlphaFoldDB" id="A0AAD5Q7E9"/>
<gene>
    <name evidence="3" type="ORF">P43SY_003533</name>
</gene>
<evidence type="ECO:0000313" key="4">
    <source>
        <dbReference type="Proteomes" id="UP001209570"/>
    </source>
</evidence>
<keyword evidence="2" id="KW-0472">Membrane</keyword>
<dbReference type="EMBL" id="JAKCXM010000115">
    <property type="protein sequence ID" value="KAJ0401916.1"/>
    <property type="molecule type" value="Genomic_DNA"/>
</dbReference>
<feature type="region of interest" description="Disordered" evidence="1">
    <location>
        <begin position="1"/>
        <end position="38"/>
    </location>
</feature>
<feature type="region of interest" description="Disordered" evidence="1">
    <location>
        <begin position="87"/>
        <end position="111"/>
    </location>
</feature>
<feature type="compositionally biased region" description="Acidic residues" evidence="1">
    <location>
        <begin position="241"/>
        <end position="269"/>
    </location>
</feature>
<feature type="compositionally biased region" description="Polar residues" evidence="1">
    <location>
        <begin position="1"/>
        <end position="10"/>
    </location>
</feature>
<feature type="compositionally biased region" description="Basic and acidic residues" evidence="1">
    <location>
        <begin position="124"/>
        <end position="135"/>
    </location>
</feature>
<feature type="region of interest" description="Disordered" evidence="1">
    <location>
        <begin position="230"/>
        <end position="269"/>
    </location>
</feature>
<protein>
    <recommendedName>
        <fullName evidence="5">Transmembrane protein</fullName>
    </recommendedName>
</protein>
<proteinExistence type="predicted"/>
<sequence>MALETTTTASPPRHAAAQQPEPESPQATAGKSGFDEEMLSPVSKLELARKYAAAEQQKRVEAACTRMVEVKKDQMLKREAIEARLETHIKNKHHDDDDDGDASSSTTRRLSSIAMRLVDAFKGTTEKSDDEEHAHAANPQDEETESYSPTRQLLRATRNKLNALASSQRGSEEDDDVMIPSTNYHLKQMGLVNEKINIYAPVEEQRQELRRRRASAIRCQQKYMEELESHASTADAYNSAEDSDFVPDNGDEDADDDDFSEDDDASDDDEEIIEEVGIEQDEVRRLVEDQQAFDGAIVTYKRPSKKRKSKSAKTPLLRRLSGFLLLAAFALLVIALAVAFSERHSGFCRRLVTASTETDDLHAMVCRAVTHMHDAVFQAISMTPFSP</sequence>
<evidence type="ECO:0000256" key="2">
    <source>
        <dbReference type="SAM" id="Phobius"/>
    </source>
</evidence>
<accession>A0AAD5Q7E9</accession>
<feature type="transmembrane region" description="Helical" evidence="2">
    <location>
        <begin position="320"/>
        <end position="340"/>
    </location>
</feature>
<dbReference type="Proteomes" id="UP001209570">
    <property type="component" value="Unassembled WGS sequence"/>
</dbReference>